<dbReference type="SUPFAM" id="SSF56645">
    <property type="entry name" value="Acyl-CoA dehydrogenase NM domain-like"/>
    <property type="match status" value="1"/>
</dbReference>
<dbReference type="GO" id="GO:0005504">
    <property type="term" value="F:fatty acid binding"/>
    <property type="evidence" value="ECO:0007669"/>
    <property type="project" value="TreeGrafter"/>
</dbReference>
<organism evidence="1 2">
    <name type="scientific">Prymnesium parvum</name>
    <name type="common">Toxic golden alga</name>
    <dbReference type="NCBI Taxonomy" id="97485"/>
    <lineage>
        <taxon>Eukaryota</taxon>
        <taxon>Haptista</taxon>
        <taxon>Haptophyta</taxon>
        <taxon>Prymnesiophyceae</taxon>
        <taxon>Prymnesiales</taxon>
        <taxon>Prymnesiaceae</taxon>
        <taxon>Prymnesium</taxon>
    </lineage>
</organism>
<dbReference type="InterPro" id="IPR036250">
    <property type="entry name" value="AcylCo_DH-like_C"/>
</dbReference>
<dbReference type="PANTHER" id="PTHR10909:SF382">
    <property type="entry name" value="ACYL-COENZYME A OXIDASE"/>
    <property type="match status" value="1"/>
</dbReference>
<keyword evidence="2" id="KW-1185">Reference proteome</keyword>
<dbReference type="AlphaFoldDB" id="A0AB34JK73"/>
<dbReference type="Proteomes" id="UP001515480">
    <property type="component" value="Unassembled WGS sequence"/>
</dbReference>
<evidence type="ECO:0000313" key="1">
    <source>
        <dbReference type="EMBL" id="KAL1521335.1"/>
    </source>
</evidence>
<dbReference type="SUPFAM" id="SSF47203">
    <property type="entry name" value="Acyl-CoA dehydrogenase C-terminal domain-like"/>
    <property type="match status" value="1"/>
</dbReference>
<protein>
    <recommendedName>
        <fullName evidence="3">Acyl-coenzyme A oxidase</fullName>
    </recommendedName>
</protein>
<evidence type="ECO:0008006" key="3">
    <source>
        <dbReference type="Google" id="ProtNLM"/>
    </source>
</evidence>
<dbReference type="InterPro" id="IPR012258">
    <property type="entry name" value="Acyl-CoA_oxidase"/>
</dbReference>
<reference evidence="1 2" key="1">
    <citation type="journal article" date="2024" name="Science">
        <title>Giant polyketide synthase enzymes in the biosynthesis of giant marine polyether toxins.</title>
        <authorList>
            <person name="Fallon T.R."/>
            <person name="Shende V.V."/>
            <person name="Wierzbicki I.H."/>
            <person name="Pendleton A.L."/>
            <person name="Watervoot N.F."/>
            <person name="Auber R.P."/>
            <person name="Gonzalez D.J."/>
            <person name="Wisecaver J.H."/>
            <person name="Moore B.S."/>
        </authorList>
    </citation>
    <scope>NUCLEOTIDE SEQUENCE [LARGE SCALE GENOMIC DNA]</scope>
    <source>
        <strain evidence="1 2">12B1</strain>
    </source>
</reference>
<dbReference type="Gene3D" id="2.40.110.10">
    <property type="entry name" value="Butyryl-CoA Dehydrogenase, subunit A, domain 2"/>
    <property type="match status" value="1"/>
</dbReference>
<dbReference type="InterPro" id="IPR009100">
    <property type="entry name" value="AcylCoA_DH/oxidase_NM_dom_sf"/>
</dbReference>
<accession>A0AB34JK73</accession>
<proteinExistence type="predicted"/>
<dbReference type="GO" id="GO:0005777">
    <property type="term" value="C:peroxisome"/>
    <property type="evidence" value="ECO:0007669"/>
    <property type="project" value="InterPro"/>
</dbReference>
<evidence type="ECO:0000313" key="2">
    <source>
        <dbReference type="Proteomes" id="UP001515480"/>
    </source>
</evidence>
<dbReference type="GO" id="GO:0033540">
    <property type="term" value="P:fatty acid beta-oxidation using acyl-CoA oxidase"/>
    <property type="evidence" value="ECO:0007669"/>
    <property type="project" value="TreeGrafter"/>
</dbReference>
<gene>
    <name evidence="1" type="ORF">AB1Y20_021002</name>
</gene>
<comment type="caution">
    <text evidence="1">The sequence shown here is derived from an EMBL/GenBank/DDBJ whole genome shotgun (WGS) entry which is preliminary data.</text>
</comment>
<dbReference type="PANTHER" id="PTHR10909">
    <property type="entry name" value="ELECTRON TRANSPORT OXIDOREDUCTASE"/>
    <property type="match status" value="1"/>
</dbReference>
<dbReference type="GO" id="GO:0003997">
    <property type="term" value="F:acyl-CoA oxidase activity"/>
    <property type="evidence" value="ECO:0007669"/>
    <property type="project" value="InterPro"/>
</dbReference>
<dbReference type="InterPro" id="IPR046373">
    <property type="entry name" value="Acyl-CoA_Oxase/DH_mid-dom_sf"/>
</dbReference>
<name>A0AB34JK73_PRYPA</name>
<dbReference type="GO" id="GO:0071949">
    <property type="term" value="F:FAD binding"/>
    <property type="evidence" value="ECO:0007669"/>
    <property type="project" value="InterPro"/>
</dbReference>
<dbReference type="Gene3D" id="1.20.140.10">
    <property type="entry name" value="Butyryl-CoA Dehydrogenase, subunit A, domain 3"/>
    <property type="match status" value="1"/>
</dbReference>
<dbReference type="GO" id="GO:0055088">
    <property type="term" value="P:lipid homeostasis"/>
    <property type="evidence" value="ECO:0007669"/>
    <property type="project" value="TreeGrafter"/>
</dbReference>
<dbReference type="EMBL" id="JBGBPQ010000007">
    <property type="protein sequence ID" value="KAL1521335.1"/>
    <property type="molecule type" value="Genomic_DNA"/>
</dbReference>
<sequence length="486" mass="53431">MADSKFQKKLLALVADYTQPCSPAESAERLRHLVRSHVLRFIDMKHRPERFFLAHRLLATQMLGGFGIRFTVQYNLFAGSIVGLGDAEQVALLDGMQERGELGCFALTEVNAGVMSGLIVETTATWEGGQFRIHTPYPGAAKNWISQGTVADWVVVIARLVVGGVDHGPHPFLLRMRSADQLAAGIHVEDMGRKTVANDLDNARLHFVDCLAPRDALLRRFACVTEDGSYKTTHPGVRMKIEVIGQRLLTGRLVIAEAAVVASRVLLLKTQAYAKAKLCHGLDGKLPLAELPQLKLLFDSASAALGRVEAFCASVEAQLSECLRQDGIPDEELVQAICIAKVRCIEVASSVLRGLEEEVGSYALMSGSGFEHKDMLLCCRFAEGDSRVLKMKIARDRIRKIRHDGVFSEVWKGVLRGGASQRAESMLALKLARAMDDARRCGAVAQVWNEQWKTVYALADIICDRYVDSVNAMSCDGFPESIVPRL</sequence>